<sequence>MEDPEPPSVADGPSLLWQHEKRRSRKSGCSNIFAGVNLRQLRRLFQVAGDRDAEQRARLVWGGGERDGGREGGEEEREEGEMDAGLARALVGFRVRARSRSGIRMEGHREPKFLKAFGHLRIKEGLDHPEEDDEEGDPSDIGELEPLPGGSTGAEGGAPLTDALRPSERPHLGRLGAATRQERTKDPEHYLHRVLH</sequence>
<feature type="compositionally biased region" description="Basic and acidic residues" evidence="4">
    <location>
        <begin position="180"/>
        <end position="196"/>
    </location>
</feature>
<protein>
    <recommendedName>
        <fullName evidence="2">Arginine vasopressin-induced protein 1</fullName>
    </recommendedName>
</protein>
<dbReference type="InterPro" id="IPR039579">
    <property type="entry name" value="AVPI1"/>
</dbReference>
<organism evidence="6 7">
    <name type="scientific">Coregonus suidteri</name>
    <dbReference type="NCBI Taxonomy" id="861788"/>
    <lineage>
        <taxon>Eukaryota</taxon>
        <taxon>Metazoa</taxon>
        <taxon>Chordata</taxon>
        <taxon>Craniata</taxon>
        <taxon>Vertebrata</taxon>
        <taxon>Euteleostomi</taxon>
        <taxon>Actinopterygii</taxon>
        <taxon>Neopterygii</taxon>
        <taxon>Teleostei</taxon>
        <taxon>Protacanthopterygii</taxon>
        <taxon>Salmoniformes</taxon>
        <taxon>Salmonidae</taxon>
        <taxon>Coregoninae</taxon>
        <taxon>Coregonus</taxon>
    </lineage>
</organism>
<name>A0AAN8QKF2_9TELE</name>
<evidence type="ECO:0000256" key="4">
    <source>
        <dbReference type="SAM" id="MobiDB-lite"/>
    </source>
</evidence>
<feature type="compositionally biased region" description="Acidic residues" evidence="4">
    <location>
        <begin position="73"/>
        <end position="82"/>
    </location>
</feature>
<dbReference type="Pfam" id="PF15063">
    <property type="entry name" value="TC1"/>
    <property type="match status" value="1"/>
</dbReference>
<evidence type="ECO:0000256" key="2">
    <source>
        <dbReference type="ARBA" id="ARBA00020697"/>
    </source>
</evidence>
<evidence type="ECO:0000256" key="3">
    <source>
        <dbReference type="ARBA" id="ARBA00023306"/>
    </source>
</evidence>
<dbReference type="EMBL" id="JAGTTL010000027">
    <property type="protein sequence ID" value="KAK6300843.1"/>
    <property type="molecule type" value="Genomic_DNA"/>
</dbReference>
<dbReference type="AlphaFoldDB" id="A0AAN8QKF2"/>
<feature type="domain" description="Arginine vasopressin-induced protein 1/transcriptional and immune response regulator" evidence="5">
    <location>
        <begin position="6"/>
        <end position="67"/>
    </location>
</feature>
<proteinExistence type="predicted"/>
<evidence type="ECO:0000256" key="1">
    <source>
        <dbReference type="ARBA" id="ARBA00002403"/>
    </source>
</evidence>
<evidence type="ECO:0000313" key="7">
    <source>
        <dbReference type="Proteomes" id="UP001356427"/>
    </source>
</evidence>
<dbReference type="InterPro" id="IPR020282">
    <property type="entry name" value="Avpi1/C8orf4_dom"/>
</dbReference>
<feature type="region of interest" description="Disordered" evidence="4">
    <location>
        <begin position="59"/>
        <end position="83"/>
    </location>
</feature>
<comment type="function">
    <text evidence="1">May be involved in MAP kinase activation, epithelial sodium channel (ENaC) down-regulation and cell cycling.</text>
</comment>
<evidence type="ECO:0000259" key="5">
    <source>
        <dbReference type="Pfam" id="PF15063"/>
    </source>
</evidence>
<evidence type="ECO:0000313" key="6">
    <source>
        <dbReference type="EMBL" id="KAK6300843.1"/>
    </source>
</evidence>
<dbReference type="PANTHER" id="PTHR14350">
    <property type="entry name" value="ARGININE VASOPRESSIN-INDUCED PROTEIN 1"/>
    <property type="match status" value="1"/>
</dbReference>
<keyword evidence="3" id="KW-0131">Cell cycle</keyword>
<feature type="region of interest" description="Disordered" evidence="4">
    <location>
        <begin position="1"/>
        <end position="22"/>
    </location>
</feature>
<dbReference type="Proteomes" id="UP001356427">
    <property type="component" value="Unassembled WGS sequence"/>
</dbReference>
<comment type="caution">
    <text evidence="6">The sequence shown here is derived from an EMBL/GenBank/DDBJ whole genome shotgun (WGS) entry which is preliminary data.</text>
</comment>
<reference evidence="6 7" key="1">
    <citation type="submission" date="2021-04" db="EMBL/GenBank/DDBJ databases">
        <authorList>
            <person name="De Guttry C."/>
            <person name="Zahm M."/>
            <person name="Klopp C."/>
            <person name="Cabau C."/>
            <person name="Louis A."/>
            <person name="Berthelot C."/>
            <person name="Parey E."/>
            <person name="Roest Crollius H."/>
            <person name="Montfort J."/>
            <person name="Robinson-Rechavi M."/>
            <person name="Bucao C."/>
            <person name="Bouchez O."/>
            <person name="Gislard M."/>
            <person name="Lluch J."/>
            <person name="Milhes M."/>
            <person name="Lampietro C."/>
            <person name="Lopez Roques C."/>
            <person name="Donnadieu C."/>
            <person name="Braasch I."/>
            <person name="Desvignes T."/>
            <person name="Postlethwait J."/>
            <person name="Bobe J."/>
            <person name="Wedekind C."/>
            <person name="Guiguen Y."/>
        </authorList>
    </citation>
    <scope>NUCLEOTIDE SEQUENCE [LARGE SCALE GENOMIC DNA]</scope>
    <source>
        <strain evidence="6">Cs_M1</strain>
        <tissue evidence="6">Blood</tissue>
    </source>
</reference>
<gene>
    <name evidence="6" type="ORF">J4Q44_G00289410</name>
</gene>
<keyword evidence="7" id="KW-1185">Reference proteome</keyword>
<feature type="region of interest" description="Disordered" evidence="4">
    <location>
        <begin position="123"/>
        <end position="196"/>
    </location>
</feature>
<feature type="compositionally biased region" description="Acidic residues" evidence="4">
    <location>
        <begin position="129"/>
        <end position="143"/>
    </location>
</feature>
<accession>A0AAN8QKF2</accession>